<feature type="transmembrane region" description="Helical" evidence="1">
    <location>
        <begin position="515"/>
        <end position="539"/>
    </location>
</feature>
<dbReference type="AlphaFoldDB" id="A0A7W3QPI3"/>
<feature type="transmembrane region" description="Helical" evidence="1">
    <location>
        <begin position="489"/>
        <end position="509"/>
    </location>
</feature>
<proteinExistence type="predicted"/>
<evidence type="ECO:0000313" key="3">
    <source>
        <dbReference type="Proteomes" id="UP000572680"/>
    </source>
</evidence>
<feature type="transmembrane region" description="Helical" evidence="1">
    <location>
        <begin position="145"/>
        <end position="165"/>
    </location>
</feature>
<feature type="transmembrane region" description="Helical" evidence="1">
    <location>
        <begin position="324"/>
        <end position="344"/>
    </location>
</feature>
<feature type="transmembrane region" description="Helical" evidence="1">
    <location>
        <begin position="424"/>
        <end position="446"/>
    </location>
</feature>
<dbReference type="EMBL" id="JACJIA010000009">
    <property type="protein sequence ID" value="MBA8954672.1"/>
    <property type="molecule type" value="Genomic_DNA"/>
</dbReference>
<feature type="transmembrane region" description="Helical" evidence="1">
    <location>
        <begin position="289"/>
        <end position="312"/>
    </location>
</feature>
<reference evidence="2 3" key="1">
    <citation type="submission" date="2020-08" db="EMBL/GenBank/DDBJ databases">
        <title>Genomic Encyclopedia of Type Strains, Phase IV (KMG-IV): sequencing the most valuable type-strain genomes for metagenomic binning, comparative biology and taxonomic classification.</title>
        <authorList>
            <person name="Goeker M."/>
        </authorList>
    </citation>
    <scope>NUCLEOTIDE SEQUENCE [LARGE SCALE GENOMIC DNA]</scope>
    <source>
        <strain evidence="2 3">DSM 44197</strain>
    </source>
</reference>
<sequence length="672" mass="69871">MTWGRLLARMTLAPVLLCTAWLAVSSALLLAGAFGPGPAFALFLPAAALALWRGWRYAPAPDGGPRAPWWSPAGVALVAAGFLAAQIALRSEQVIVRRDPGAYAQIAIWLGDHGSLPIPQARWAFGGADPALEFGGPGFAQAGEAVVPAFAAGLPLLLALGGWIGGVQGSLLTAPLLGTGAVLTFGGLTARLVGPRWAPVGALLLALTAPMIWVSRAAFSELPALVLLLGGLCLLHDARPHARDGRYRGKALLAGLAFGLVVLVRIDGLRDVLPVAVAAVLLTARRRRAGPMLAAGLTAGAGAGLAAGLLLTRPHPRYPHDSPVPLLLGTALALAAAGGLAFLLRGRHTGPRLKNLTTPLTRGWPPNAAAVLPLAAVAVLAARPLAQTVRSASVDGPAERFVAEVQRLNGLPADPARQYAEISLYWVIWYVGVPVLLLAAVAAGLLLRRLLLGRAPGWGVPLAVVGWATATALWRPAVAPDHPWASRRLADIVIPGLVLLAVWGAVWTVRRFRCAGYGTVVVAAAAWVAVTTLAAPVALASAWLWNARTDQGEVAAVRGLCARLGPGRSVVALDRPTADRFLPVVRSMCGLPAAAVTAAATPEDVRRVADRVYRAGRRPVLLAADPAPLAPHGPVAPGLALRTRQDERTLLVPPGGTLPLEIDVWLTFPPRR</sequence>
<feature type="transmembrane region" description="Helical" evidence="1">
    <location>
        <begin position="69"/>
        <end position="89"/>
    </location>
</feature>
<feature type="transmembrane region" description="Helical" evidence="1">
    <location>
        <begin position="251"/>
        <end position="269"/>
    </location>
</feature>
<feature type="transmembrane region" description="Helical" evidence="1">
    <location>
        <begin position="197"/>
        <end position="216"/>
    </location>
</feature>
<organism evidence="2 3">
    <name type="scientific">Actinomadura namibiensis</name>
    <dbReference type="NCBI Taxonomy" id="182080"/>
    <lineage>
        <taxon>Bacteria</taxon>
        <taxon>Bacillati</taxon>
        <taxon>Actinomycetota</taxon>
        <taxon>Actinomycetes</taxon>
        <taxon>Streptosporangiales</taxon>
        <taxon>Thermomonosporaceae</taxon>
        <taxon>Actinomadura</taxon>
    </lineage>
</organism>
<accession>A0A7W3QPI3</accession>
<comment type="caution">
    <text evidence="2">The sequence shown here is derived from an EMBL/GenBank/DDBJ whole genome shotgun (WGS) entry which is preliminary data.</text>
</comment>
<dbReference type="RefSeq" id="WP_182846710.1">
    <property type="nucleotide sequence ID" value="NZ_JACJIA010000009.1"/>
</dbReference>
<keyword evidence="1" id="KW-1133">Transmembrane helix</keyword>
<keyword evidence="1" id="KW-0472">Membrane</keyword>
<evidence type="ECO:0008006" key="4">
    <source>
        <dbReference type="Google" id="ProtNLM"/>
    </source>
</evidence>
<dbReference type="Proteomes" id="UP000572680">
    <property type="component" value="Unassembled WGS sequence"/>
</dbReference>
<keyword evidence="3" id="KW-1185">Reference proteome</keyword>
<name>A0A7W3QPI3_ACTNM</name>
<protein>
    <recommendedName>
        <fullName evidence="4">Glycosyltransferase RgtA/B/C/D-like domain-containing protein</fullName>
    </recommendedName>
</protein>
<keyword evidence="1" id="KW-0812">Transmembrane</keyword>
<feature type="transmembrane region" description="Helical" evidence="1">
    <location>
        <begin position="458"/>
        <end position="477"/>
    </location>
</feature>
<evidence type="ECO:0000256" key="1">
    <source>
        <dbReference type="SAM" id="Phobius"/>
    </source>
</evidence>
<gene>
    <name evidence="2" type="ORF">HNR61_006329</name>
</gene>
<feature type="transmembrane region" description="Helical" evidence="1">
    <location>
        <begin position="171"/>
        <end position="190"/>
    </location>
</feature>
<evidence type="ECO:0000313" key="2">
    <source>
        <dbReference type="EMBL" id="MBA8954672.1"/>
    </source>
</evidence>
<feature type="transmembrane region" description="Helical" evidence="1">
    <location>
        <begin position="364"/>
        <end position="382"/>
    </location>
</feature>